<reference evidence="1" key="2">
    <citation type="submission" date="2020-12" db="EMBL/GenBank/DDBJ databases">
        <authorList>
            <person name="Kanost M."/>
        </authorList>
    </citation>
    <scope>NUCLEOTIDE SEQUENCE</scope>
</reference>
<dbReference type="AlphaFoldDB" id="A0A921Z9Q9"/>
<evidence type="ECO:0000313" key="1">
    <source>
        <dbReference type="EMBL" id="KAG6454017.1"/>
    </source>
</evidence>
<gene>
    <name evidence="1" type="ORF">O3G_MSEX008454</name>
</gene>
<evidence type="ECO:0000313" key="2">
    <source>
        <dbReference type="Proteomes" id="UP000791440"/>
    </source>
</evidence>
<protein>
    <submittedName>
        <fullName evidence="1">Uncharacterized protein</fullName>
    </submittedName>
</protein>
<sequence length="118" mass="13063">MLSFHKINLFFTTRLFHCHYHCHVTALALSPACGALVNDEWWLSSRREGEKRAGRAARPAAEARRDWLTAAASLRAAAPPALITTAAGITDSAPHHRSTKILNNIFAKLDLYLKVNSN</sequence>
<proteinExistence type="predicted"/>
<organism evidence="1 2">
    <name type="scientific">Manduca sexta</name>
    <name type="common">Tobacco hawkmoth</name>
    <name type="synonym">Tobacco hornworm</name>
    <dbReference type="NCBI Taxonomy" id="7130"/>
    <lineage>
        <taxon>Eukaryota</taxon>
        <taxon>Metazoa</taxon>
        <taxon>Ecdysozoa</taxon>
        <taxon>Arthropoda</taxon>
        <taxon>Hexapoda</taxon>
        <taxon>Insecta</taxon>
        <taxon>Pterygota</taxon>
        <taxon>Neoptera</taxon>
        <taxon>Endopterygota</taxon>
        <taxon>Lepidoptera</taxon>
        <taxon>Glossata</taxon>
        <taxon>Ditrysia</taxon>
        <taxon>Bombycoidea</taxon>
        <taxon>Sphingidae</taxon>
        <taxon>Sphinginae</taxon>
        <taxon>Sphingini</taxon>
        <taxon>Manduca</taxon>
    </lineage>
</organism>
<dbReference type="Proteomes" id="UP000791440">
    <property type="component" value="Unassembled WGS sequence"/>
</dbReference>
<comment type="caution">
    <text evidence="1">The sequence shown here is derived from an EMBL/GenBank/DDBJ whole genome shotgun (WGS) entry which is preliminary data.</text>
</comment>
<accession>A0A921Z9Q9</accession>
<name>A0A921Z9Q9_MANSE</name>
<keyword evidence="2" id="KW-1185">Reference proteome</keyword>
<reference evidence="1" key="1">
    <citation type="journal article" date="2016" name="Insect Biochem. Mol. Biol.">
        <title>Multifaceted biological insights from a draft genome sequence of the tobacco hornworm moth, Manduca sexta.</title>
        <authorList>
            <person name="Kanost M.R."/>
            <person name="Arrese E.L."/>
            <person name="Cao X."/>
            <person name="Chen Y.R."/>
            <person name="Chellapilla S."/>
            <person name="Goldsmith M.R."/>
            <person name="Grosse-Wilde E."/>
            <person name="Heckel D.G."/>
            <person name="Herndon N."/>
            <person name="Jiang H."/>
            <person name="Papanicolaou A."/>
            <person name="Qu J."/>
            <person name="Soulages J.L."/>
            <person name="Vogel H."/>
            <person name="Walters J."/>
            <person name="Waterhouse R.M."/>
            <person name="Ahn S.J."/>
            <person name="Almeida F.C."/>
            <person name="An C."/>
            <person name="Aqrawi P."/>
            <person name="Bretschneider A."/>
            <person name="Bryant W.B."/>
            <person name="Bucks S."/>
            <person name="Chao H."/>
            <person name="Chevignon G."/>
            <person name="Christen J.M."/>
            <person name="Clarke D.F."/>
            <person name="Dittmer N.T."/>
            <person name="Ferguson L.C.F."/>
            <person name="Garavelou S."/>
            <person name="Gordon K.H.J."/>
            <person name="Gunaratna R.T."/>
            <person name="Han Y."/>
            <person name="Hauser F."/>
            <person name="He Y."/>
            <person name="Heidel-Fischer H."/>
            <person name="Hirsh A."/>
            <person name="Hu Y."/>
            <person name="Jiang H."/>
            <person name="Kalra D."/>
            <person name="Klinner C."/>
            <person name="Konig C."/>
            <person name="Kovar C."/>
            <person name="Kroll A.R."/>
            <person name="Kuwar S.S."/>
            <person name="Lee S.L."/>
            <person name="Lehman R."/>
            <person name="Li K."/>
            <person name="Li Z."/>
            <person name="Liang H."/>
            <person name="Lovelace S."/>
            <person name="Lu Z."/>
            <person name="Mansfield J.H."/>
            <person name="McCulloch K.J."/>
            <person name="Mathew T."/>
            <person name="Morton B."/>
            <person name="Muzny D.M."/>
            <person name="Neunemann D."/>
            <person name="Ongeri F."/>
            <person name="Pauchet Y."/>
            <person name="Pu L.L."/>
            <person name="Pyrousis I."/>
            <person name="Rao X.J."/>
            <person name="Redding A."/>
            <person name="Roesel C."/>
            <person name="Sanchez-Gracia A."/>
            <person name="Schaack S."/>
            <person name="Shukla A."/>
            <person name="Tetreau G."/>
            <person name="Wang Y."/>
            <person name="Xiong G.H."/>
            <person name="Traut W."/>
            <person name="Walsh T.K."/>
            <person name="Worley K.C."/>
            <person name="Wu D."/>
            <person name="Wu W."/>
            <person name="Wu Y.Q."/>
            <person name="Zhang X."/>
            <person name="Zou Z."/>
            <person name="Zucker H."/>
            <person name="Briscoe A.D."/>
            <person name="Burmester T."/>
            <person name="Clem R.J."/>
            <person name="Feyereisen R."/>
            <person name="Grimmelikhuijzen C.J.P."/>
            <person name="Hamodrakas S.J."/>
            <person name="Hansson B.S."/>
            <person name="Huguet E."/>
            <person name="Jermiin L.S."/>
            <person name="Lan Q."/>
            <person name="Lehman H.K."/>
            <person name="Lorenzen M."/>
            <person name="Merzendorfer H."/>
            <person name="Michalopoulos I."/>
            <person name="Morton D.B."/>
            <person name="Muthukrishnan S."/>
            <person name="Oakeshott J.G."/>
            <person name="Palmer W."/>
            <person name="Park Y."/>
            <person name="Passarelli A.L."/>
            <person name="Rozas J."/>
            <person name="Schwartz L.M."/>
            <person name="Smith W."/>
            <person name="Southgate A."/>
            <person name="Vilcinskas A."/>
            <person name="Vogt R."/>
            <person name="Wang P."/>
            <person name="Werren J."/>
            <person name="Yu X.Q."/>
            <person name="Zhou J.J."/>
            <person name="Brown S.J."/>
            <person name="Scherer S.E."/>
            <person name="Richards S."/>
            <person name="Blissard G.W."/>
        </authorList>
    </citation>
    <scope>NUCLEOTIDE SEQUENCE</scope>
</reference>
<dbReference type="EMBL" id="JH668455">
    <property type="protein sequence ID" value="KAG6454017.1"/>
    <property type="molecule type" value="Genomic_DNA"/>
</dbReference>